<keyword evidence="1" id="KW-0677">Repeat</keyword>
<sequence length="52" mass="5734">MLYGIGEYCRVGRMDGAVKIKVEMSSGFDLNLFIFNSLIHGYCKIGQVSGQS</sequence>
<evidence type="ECO:0000313" key="2">
    <source>
        <dbReference type="EMBL" id="KZV24932.1"/>
    </source>
</evidence>
<dbReference type="Pfam" id="PF12854">
    <property type="entry name" value="PPR_1"/>
    <property type="match status" value="1"/>
</dbReference>
<gene>
    <name evidence="2" type="ORF">F511_28503</name>
</gene>
<dbReference type="Gene3D" id="1.25.40.10">
    <property type="entry name" value="Tetratricopeptide repeat domain"/>
    <property type="match status" value="1"/>
</dbReference>
<protein>
    <submittedName>
        <fullName evidence="2">Pentatricopeptide repeat-containing protein</fullName>
    </submittedName>
</protein>
<name>A0A2Z7B0A4_9LAMI</name>
<dbReference type="Proteomes" id="UP000250235">
    <property type="component" value="Unassembled WGS sequence"/>
</dbReference>
<organism evidence="2 3">
    <name type="scientific">Dorcoceras hygrometricum</name>
    <dbReference type="NCBI Taxonomy" id="472368"/>
    <lineage>
        <taxon>Eukaryota</taxon>
        <taxon>Viridiplantae</taxon>
        <taxon>Streptophyta</taxon>
        <taxon>Embryophyta</taxon>
        <taxon>Tracheophyta</taxon>
        <taxon>Spermatophyta</taxon>
        <taxon>Magnoliopsida</taxon>
        <taxon>eudicotyledons</taxon>
        <taxon>Gunneridae</taxon>
        <taxon>Pentapetalae</taxon>
        <taxon>asterids</taxon>
        <taxon>lamiids</taxon>
        <taxon>Lamiales</taxon>
        <taxon>Gesneriaceae</taxon>
        <taxon>Didymocarpoideae</taxon>
        <taxon>Trichosporeae</taxon>
        <taxon>Loxocarpinae</taxon>
        <taxon>Dorcoceras</taxon>
    </lineage>
</organism>
<evidence type="ECO:0000256" key="1">
    <source>
        <dbReference type="ARBA" id="ARBA00022737"/>
    </source>
</evidence>
<dbReference type="EMBL" id="KV012492">
    <property type="protein sequence ID" value="KZV24932.1"/>
    <property type="molecule type" value="Genomic_DNA"/>
</dbReference>
<dbReference type="NCBIfam" id="TIGR00756">
    <property type="entry name" value="PPR"/>
    <property type="match status" value="1"/>
</dbReference>
<dbReference type="Pfam" id="PF01535">
    <property type="entry name" value="PPR"/>
    <property type="match status" value="1"/>
</dbReference>
<keyword evidence="3" id="KW-1185">Reference proteome</keyword>
<accession>A0A2Z7B0A4</accession>
<proteinExistence type="predicted"/>
<dbReference type="InterPro" id="IPR011990">
    <property type="entry name" value="TPR-like_helical_dom_sf"/>
</dbReference>
<dbReference type="OrthoDB" id="185373at2759"/>
<reference evidence="2 3" key="1">
    <citation type="journal article" date="2015" name="Proc. Natl. Acad. Sci. U.S.A.">
        <title>The resurrection genome of Boea hygrometrica: A blueprint for survival of dehydration.</title>
        <authorList>
            <person name="Xiao L."/>
            <person name="Yang G."/>
            <person name="Zhang L."/>
            <person name="Yang X."/>
            <person name="Zhao S."/>
            <person name="Ji Z."/>
            <person name="Zhou Q."/>
            <person name="Hu M."/>
            <person name="Wang Y."/>
            <person name="Chen M."/>
            <person name="Xu Y."/>
            <person name="Jin H."/>
            <person name="Xiao X."/>
            <person name="Hu G."/>
            <person name="Bao F."/>
            <person name="Hu Y."/>
            <person name="Wan P."/>
            <person name="Li L."/>
            <person name="Deng X."/>
            <person name="Kuang T."/>
            <person name="Xiang C."/>
            <person name="Zhu J.K."/>
            <person name="Oliver M.J."/>
            <person name="He Y."/>
        </authorList>
    </citation>
    <scope>NUCLEOTIDE SEQUENCE [LARGE SCALE GENOMIC DNA]</scope>
    <source>
        <strain evidence="3">cv. XS01</strain>
    </source>
</reference>
<evidence type="ECO:0000313" key="3">
    <source>
        <dbReference type="Proteomes" id="UP000250235"/>
    </source>
</evidence>
<dbReference type="InterPro" id="IPR002885">
    <property type="entry name" value="PPR_rpt"/>
</dbReference>
<dbReference type="AlphaFoldDB" id="A0A2Z7B0A4"/>